<keyword evidence="5 6" id="KW-0413">Isomerase</keyword>
<dbReference type="NCBIfam" id="TIGR02348">
    <property type="entry name" value="GroEL"/>
    <property type="match status" value="1"/>
</dbReference>
<dbReference type="RefSeq" id="WP_076354814.1">
    <property type="nucleotide sequence ID" value="NZ_CAMIMN010000343.1"/>
</dbReference>
<evidence type="ECO:0000256" key="3">
    <source>
        <dbReference type="ARBA" id="ARBA00022840"/>
    </source>
</evidence>
<dbReference type="STRING" id="112234.SAMN05421768_105239"/>
<comment type="subcellular location">
    <subcellularLocation>
        <location evidence="6">Cytoplasm</location>
    </subcellularLocation>
</comment>
<feature type="binding site" evidence="6">
    <location>
        <position position="50"/>
    </location>
    <ligand>
        <name>ATP</name>
        <dbReference type="ChEBI" id="CHEBI:30616"/>
    </ligand>
</feature>
<dbReference type="AlphaFoldDB" id="A0A1N7IH43"/>
<feature type="binding site" evidence="6">
    <location>
        <position position="415"/>
    </location>
    <ligand>
        <name>ATP</name>
        <dbReference type="ChEBI" id="CHEBI:30616"/>
    </ligand>
</feature>
<comment type="caution">
    <text evidence="6">Lacks conserved residue(s) required for the propagation of feature annotation.</text>
</comment>
<reference evidence="9 12" key="2">
    <citation type="submission" date="2018-11" db="EMBL/GenBank/DDBJ databases">
        <title>Proposal to divide the Flavobacteriaceae and reorganize its genera based on Amino Acid Identity values calculated from whole genome sequences.</title>
        <authorList>
            <person name="Nicholson A.C."/>
            <person name="Gulvik C.A."/>
            <person name="Whitney A.M."/>
            <person name="Humrighouse B.W."/>
            <person name="Bell M."/>
            <person name="Holmes B."/>
            <person name="Steigerwalt A.G."/>
            <person name="Villarma A."/>
            <person name="Sheth M."/>
            <person name="Batra D."/>
            <person name="Pryor J."/>
            <person name="Bernardet J.-F."/>
            <person name="Hugo C."/>
            <person name="Kampfer P."/>
            <person name="Newman J."/>
            <person name="McQuiston J.R."/>
        </authorList>
    </citation>
    <scope>NUCLEOTIDE SEQUENCE [LARGE SCALE GENOMIC DNA]</scope>
    <source>
        <strain evidence="9 12">DSM 16927</strain>
    </source>
</reference>
<dbReference type="Pfam" id="PF00118">
    <property type="entry name" value="Cpn60_TCP1"/>
    <property type="match status" value="1"/>
</dbReference>
<dbReference type="Proteomes" id="UP000279541">
    <property type="component" value="Chromosome"/>
</dbReference>
<dbReference type="HAMAP" id="MF_00600">
    <property type="entry name" value="CH60"/>
    <property type="match status" value="1"/>
</dbReference>
<comment type="subunit">
    <text evidence="6 8">Forms a cylinder of 14 subunits composed of two heptameric rings stacked back-to-back. Interacts with the co-chaperonin GroES.</text>
</comment>
<feature type="binding site" evidence="6">
    <location>
        <begin position="86"/>
        <end position="90"/>
    </location>
    <ligand>
        <name>ATP</name>
        <dbReference type="ChEBI" id="CHEBI:30616"/>
    </ligand>
</feature>
<sequence>MAKEIKFDIESRDALKRGVDALANAVKVTLGPKGRNVVIEKSFGAPHVTKDGVSVAKEIELEDRVENMGAQMVKEVASKTNDIAGDGTTTATVLAQAIVREGLKNVAAGANPMDLKRGIDKAVSAVVENLKTQSQTVGDSTEMVKQVASVSANNDETIGALIAEAFGKVGKEGVITVEEAKGIDTTVDVVEGMQFDRGYQSPYFVTNPEKMLAELENPYILLVEKKISSMKELLPVLEPIAQGGKSLLIISEEVEGEALATLVVNKLRGSLKIAAVKAPGFGDRRKAMLEDIAILTGGQVISEEQGFTMENISLDMLGTAEKVTIDKDNTTVVNGGGDEAKIKGRVAQIKAQMETSTSDYDKEKLQERLAKLAGGVAVLYVGAASEVEMKEKKDRVDDALHATRAAVEEGIVAGGGVALVRAIKSLDSLSGANSDENTGIKIVKRAIEEPLRQIVANAGGEGSVIVAKVAEGTGDFGYNAKTDEYVHMLEAGIIDPTKVTRVALENAASVSGMLLTTECVITEVKSAEPAMPMGGGMPGMM</sequence>
<proteinExistence type="inferred from homology"/>
<dbReference type="InterPro" id="IPR027409">
    <property type="entry name" value="GroEL-like_apical_dom_sf"/>
</dbReference>
<dbReference type="PANTHER" id="PTHR45633">
    <property type="entry name" value="60 KDA HEAT SHOCK PROTEIN, MITOCHONDRIAL"/>
    <property type="match status" value="1"/>
</dbReference>
<dbReference type="NCBIfam" id="NF009489">
    <property type="entry name" value="PRK12851.1"/>
    <property type="match status" value="1"/>
</dbReference>
<dbReference type="InterPro" id="IPR002423">
    <property type="entry name" value="Cpn60/GroEL/TCP-1"/>
</dbReference>
<dbReference type="PROSITE" id="PS00296">
    <property type="entry name" value="CHAPERONINS_CPN60"/>
    <property type="match status" value="1"/>
</dbReference>
<protein>
    <recommendedName>
        <fullName evidence="6">Chaperonin GroEL</fullName>
        <ecNumber evidence="6">5.6.1.7</ecNumber>
    </recommendedName>
    <alternativeName>
        <fullName evidence="6">60 kDa chaperonin</fullName>
    </alternativeName>
    <alternativeName>
        <fullName evidence="6">Chaperonin-60</fullName>
        <shortName evidence="6">Cpn60</shortName>
    </alternativeName>
</protein>
<dbReference type="GO" id="GO:0051082">
    <property type="term" value="F:unfolded protein binding"/>
    <property type="evidence" value="ECO:0007669"/>
    <property type="project" value="UniProtKB-UniRule"/>
</dbReference>
<dbReference type="KEGG" id="cjt:EG359_11585"/>
<dbReference type="GO" id="GO:0016853">
    <property type="term" value="F:isomerase activity"/>
    <property type="evidence" value="ECO:0007669"/>
    <property type="project" value="UniProtKB-KW"/>
</dbReference>
<evidence type="ECO:0000256" key="6">
    <source>
        <dbReference type="HAMAP-Rule" id="MF_00600"/>
    </source>
</evidence>
<evidence type="ECO:0000256" key="1">
    <source>
        <dbReference type="ARBA" id="ARBA00006607"/>
    </source>
</evidence>
<evidence type="ECO:0000313" key="10">
    <source>
        <dbReference type="EMBL" id="SIS36395.1"/>
    </source>
</evidence>
<dbReference type="NCBIfam" id="NF009488">
    <property type="entry name" value="PRK12850.1"/>
    <property type="match status" value="1"/>
</dbReference>
<dbReference type="NCBIfam" id="NF009487">
    <property type="entry name" value="PRK12849.1"/>
    <property type="match status" value="1"/>
</dbReference>
<dbReference type="SUPFAM" id="SSF54849">
    <property type="entry name" value="GroEL-intermediate domain like"/>
    <property type="match status" value="1"/>
</dbReference>
<dbReference type="PRINTS" id="PR00298">
    <property type="entry name" value="CHAPERONIN60"/>
</dbReference>
<evidence type="ECO:0000256" key="8">
    <source>
        <dbReference type="RuleBase" id="RU000419"/>
    </source>
</evidence>
<dbReference type="SUPFAM" id="SSF48592">
    <property type="entry name" value="GroEL equatorial domain-like"/>
    <property type="match status" value="1"/>
</dbReference>
<dbReference type="NCBIfam" id="NF000592">
    <property type="entry name" value="PRK00013.1"/>
    <property type="match status" value="1"/>
</dbReference>
<gene>
    <name evidence="6" type="primary">groEL</name>
    <name evidence="6 9" type="synonym">groL</name>
    <name evidence="9" type="ORF">EG359_11585</name>
    <name evidence="10" type="ORF">SAMN05421768_105239</name>
</gene>
<dbReference type="GO" id="GO:0042026">
    <property type="term" value="P:protein refolding"/>
    <property type="evidence" value="ECO:0007669"/>
    <property type="project" value="UniProtKB-UniRule"/>
</dbReference>
<dbReference type="GO" id="GO:0005524">
    <property type="term" value="F:ATP binding"/>
    <property type="evidence" value="ECO:0007669"/>
    <property type="project" value="UniProtKB-UniRule"/>
</dbReference>
<feature type="binding site" evidence="6">
    <location>
        <begin position="29"/>
        <end position="32"/>
    </location>
    <ligand>
        <name>ATP</name>
        <dbReference type="ChEBI" id="CHEBI:30616"/>
    </ligand>
</feature>
<dbReference type="Gene3D" id="3.30.260.10">
    <property type="entry name" value="TCP-1-like chaperonin intermediate domain"/>
    <property type="match status" value="1"/>
</dbReference>
<keyword evidence="3 6" id="KW-0067">ATP-binding</keyword>
<evidence type="ECO:0000313" key="11">
    <source>
        <dbReference type="Proteomes" id="UP000186106"/>
    </source>
</evidence>
<dbReference type="GO" id="GO:0140662">
    <property type="term" value="F:ATP-dependent protein folding chaperone"/>
    <property type="evidence" value="ECO:0007669"/>
    <property type="project" value="InterPro"/>
</dbReference>
<dbReference type="InterPro" id="IPR027413">
    <property type="entry name" value="GROEL-like_equatorial_sf"/>
</dbReference>
<evidence type="ECO:0000313" key="12">
    <source>
        <dbReference type="Proteomes" id="UP000279541"/>
    </source>
</evidence>
<keyword evidence="4 6" id="KW-0143">Chaperone</keyword>
<dbReference type="SUPFAM" id="SSF52029">
    <property type="entry name" value="GroEL apical domain-like"/>
    <property type="match status" value="1"/>
</dbReference>
<evidence type="ECO:0000256" key="5">
    <source>
        <dbReference type="ARBA" id="ARBA00023235"/>
    </source>
</evidence>
<dbReference type="OrthoDB" id="9766614at2"/>
<accession>A0A1N7IH43</accession>
<dbReference type="CDD" id="cd03344">
    <property type="entry name" value="GroEL"/>
    <property type="match status" value="1"/>
</dbReference>
<evidence type="ECO:0000256" key="4">
    <source>
        <dbReference type="ARBA" id="ARBA00023186"/>
    </source>
</evidence>
<keyword evidence="2 6" id="KW-0547">Nucleotide-binding</keyword>
<evidence type="ECO:0000313" key="9">
    <source>
        <dbReference type="EMBL" id="AZB00226.1"/>
    </source>
</evidence>
<feature type="binding site" evidence="6">
    <location>
        <position position="495"/>
    </location>
    <ligand>
        <name>ATP</name>
        <dbReference type="ChEBI" id="CHEBI:30616"/>
    </ligand>
</feature>
<evidence type="ECO:0000256" key="2">
    <source>
        <dbReference type="ARBA" id="ARBA00022741"/>
    </source>
</evidence>
<dbReference type="EMBL" id="CP033926">
    <property type="protein sequence ID" value="AZB00226.1"/>
    <property type="molecule type" value="Genomic_DNA"/>
</dbReference>
<dbReference type="Gene3D" id="1.10.560.10">
    <property type="entry name" value="GroEL-like equatorial domain"/>
    <property type="match status" value="1"/>
</dbReference>
<evidence type="ECO:0000256" key="7">
    <source>
        <dbReference type="RuleBase" id="RU000418"/>
    </source>
</evidence>
<keyword evidence="12" id="KW-1185">Reference proteome</keyword>
<dbReference type="FunFam" id="1.10.560.10:FF:000001">
    <property type="entry name" value="60 kDa chaperonin"/>
    <property type="match status" value="1"/>
</dbReference>
<keyword evidence="6" id="KW-0963">Cytoplasm</keyword>
<dbReference type="Proteomes" id="UP000186106">
    <property type="component" value="Unassembled WGS sequence"/>
</dbReference>
<dbReference type="Gene3D" id="3.50.7.10">
    <property type="entry name" value="GroEL"/>
    <property type="match status" value="1"/>
</dbReference>
<dbReference type="InterPro" id="IPR001844">
    <property type="entry name" value="Cpn60/GroEL"/>
</dbReference>
<dbReference type="EC" id="5.6.1.7" evidence="6"/>
<dbReference type="InterPro" id="IPR018370">
    <property type="entry name" value="Chaperonin_Cpn60_CS"/>
</dbReference>
<dbReference type="FunFam" id="3.50.7.10:FF:000001">
    <property type="entry name" value="60 kDa chaperonin"/>
    <property type="match status" value="1"/>
</dbReference>
<dbReference type="EMBL" id="FTNZ01000005">
    <property type="protein sequence ID" value="SIS36395.1"/>
    <property type="molecule type" value="Genomic_DNA"/>
</dbReference>
<dbReference type="GO" id="GO:0005737">
    <property type="term" value="C:cytoplasm"/>
    <property type="evidence" value="ECO:0007669"/>
    <property type="project" value="UniProtKB-SubCell"/>
</dbReference>
<organism evidence="10 11">
    <name type="scientific">Chryseobacterium joostei</name>
    <dbReference type="NCBI Taxonomy" id="112234"/>
    <lineage>
        <taxon>Bacteria</taxon>
        <taxon>Pseudomonadati</taxon>
        <taxon>Bacteroidota</taxon>
        <taxon>Flavobacteriia</taxon>
        <taxon>Flavobacteriales</taxon>
        <taxon>Weeksellaceae</taxon>
        <taxon>Chryseobacterium group</taxon>
        <taxon>Chryseobacterium</taxon>
    </lineage>
</organism>
<reference evidence="10 11" key="1">
    <citation type="submission" date="2017-01" db="EMBL/GenBank/DDBJ databases">
        <authorList>
            <person name="Mah S.A."/>
            <person name="Swanson W.J."/>
            <person name="Moy G.W."/>
            <person name="Vacquier V.D."/>
        </authorList>
    </citation>
    <scope>NUCLEOTIDE SEQUENCE [LARGE SCALE GENOMIC DNA]</scope>
    <source>
        <strain evidence="10 11">DSM 16927</strain>
    </source>
</reference>
<name>A0A1N7IH43_9FLAO</name>
<comment type="similarity">
    <text evidence="1 6 7">Belongs to the chaperonin (HSP60) family.</text>
</comment>
<dbReference type="InterPro" id="IPR027410">
    <property type="entry name" value="TCP-1-like_intermed_sf"/>
</dbReference>
<comment type="function">
    <text evidence="6 8">Together with its co-chaperonin GroES, plays an essential role in assisting protein folding. The GroEL-GroES system forms a nano-cage that allows encapsulation of the non-native substrate proteins and provides a physical environment optimized to promote and accelerate protein folding.</text>
</comment>